<dbReference type="Proteomes" id="UP000198891">
    <property type="component" value="Unassembled WGS sequence"/>
</dbReference>
<evidence type="ECO:0000313" key="9">
    <source>
        <dbReference type="EMBL" id="SDZ43356.1"/>
    </source>
</evidence>
<dbReference type="SUPFAM" id="SSF103473">
    <property type="entry name" value="MFS general substrate transporter"/>
    <property type="match status" value="1"/>
</dbReference>
<protein>
    <submittedName>
        <fullName evidence="9">MFS transporter, DHA1 family, purine ribonucleoside efflux pump</fullName>
    </submittedName>
</protein>
<evidence type="ECO:0000256" key="2">
    <source>
        <dbReference type="ARBA" id="ARBA00022475"/>
    </source>
</evidence>
<dbReference type="OrthoDB" id="9814237at2"/>
<dbReference type="PANTHER" id="PTHR43124">
    <property type="entry name" value="PURINE EFFLUX PUMP PBUE"/>
    <property type="match status" value="1"/>
</dbReference>
<keyword evidence="10" id="KW-1185">Reference proteome</keyword>
<feature type="domain" description="Major facilitator superfamily (MFS) profile" evidence="8">
    <location>
        <begin position="40"/>
        <end position="414"/>
    </location>
</feature>
<dbReference type="PROSITE" id="PS50850">
    <property type="entry name" value="MFS"/>
    <property type="match status" value="1"/>
</dbReference>
<keyword evidence="2" id="KW-1003">Cell membrane</keyword>
<feature type="transmembrane region" description="Helical" evidence="7">
    <location>
        <begin position="362"/>
        <end position="382"/>
    </location>
</feature>
<proteinExistence type="predicted"/>
<evidence type="ECO:0000259" key="8">
    <source>
        <dbReference type="PROSITE" id="PS50850"/>
    </source>
</evidence>
<dbReference type="PANTHER" id="PTHR43124:SF5">
    <property type="entry name" value="PURINE RIBONUCLEOSIDE EFFLUX PUMP NEPI"/>
    <property type="match status" value="1"/>
</dbReference>
<feature type="transmembrane region" description="Helical" evidence="7">
    <location>
        <begin position="165"/>
        <end position="186"/>
    </location>
</feature>
<evidence type="ECO:0000313" key="10">
    <source>
        <dbReference type="Proteomes" id="UP000198891"/>
    </source>
</evidence>
<feature type="transmembrane region" description="Helical" evidence="7">
    <location>
        <begin position="38"/>
        <end position="59"/>
    </location>
</feature>
<dbReference type="GO" id="GO:0005886">
    <property type="term" value="C:plasma membrane"/>
    <property type="evidence" value="ECO:0007669"/>
    <property type="project" value="UniProtKB-SubCell"/>
</dbReference>
<keyword evidence="5 7" id="KW-0472">Membrane</keyword>
<dbReference type="CDD" id="cd17324">
    <property type="entry name" value="MFS_NepI_like"/>
    <property type="match status" value="1"/>
</dbReference>
<feature type="transmembrane region" description="Helical" evidence="7">
    <location>
        <begin position="79"/>
        <end position="98"/>
    </location>
</feature>
<feature type="transmembrane region" description="Helical" evidence="7">
    <location>
        <begin position="273"/>
        <end position="294"/>
    </location>
</feature>
<gene>
    <name evidence="9" type="ORF">SAMN05216554_3850</name>
</gene>
<feature type="transmembrane region" description="Helical" evidence="7">
    <location>
        <begin position="131"/>
        <end position="153"/>
    </location>
</feature>
<feature type="transmembrane region" description="Helical" evidence="7">
    <location>
        <begin position="327"/>
        <end position="350"/>
    </location>
</feature>
<accession>A0A1H3SZA4</accession>
<feature type="transmembrane region" description="Helical" evidence="7">
    <location>
        <begin position="236"/>
        <end position="258"/>
    </location>
</feature>
<evidence type="ECO:0000256" key="3">
    <source>
        <dbReference type="ARBA" id="ARBA00022692"/>
    </source>
</evidence>
<feature type="compositionally biased region" description="Low complexity" evidence="6">
    <location>
        <begin position="10"/>
        <end position="22"/>
    </location>
</feature>
<feature type="transmembrane region" description="Helical" evidence="7">
    <location>
        <begin position="301"/>
        <end position="321"/>
    </location>
</feature>
<keyword evidence="3 7" id="KW-0812">Transmembrane</keyword>
<dbReference type="EMBL" id="FNPZ01000004">
    <property type="protein sequence ID" value="SDZ43356.1"/>
    <property type="molecule type" value="Genomic_DNA"/>
</dbReference>
<evidence type="ECO:0000256" key="5">
    <source>
        <dbReference type="ARBA" id="ARBA00023136"/>
    </source>
</evidence>
<dbReference type="InterPro" id="IPR050189">
    <property type="entry name" value="MFS_Efflux_Transporters"/>
</dbReference>
<dbReference type="InterPro" id="IPR036259">
    <property type="entry name" value="MFS_trans_sf"/>
</dbReference>
<evidence type="ECO:0000256" key="7">
    <source>
        <dbReference type="SAM" id="Phobius"/>
    </source>
</evidence>
<feature type="transmembrane region" description="Helical" evidence="7">
    <location>
        <begin position="388"/>
        <end position="409"/>
    </location>
</feature>
<dbReference type="RefSeq" id="WP_092556823.1">
    <property type="nucleotide sequence ID" value="NZ_FNPZ01000004.1"/>
</dbReference>
<dbReference type="Gene3D" id="1.20.1250.20">
    <property type="entry name" value="MFS general substrate transporter like domains"/>
    <property type="match status" value="2"/>
</dbReference>
<sequence length="416" mass="41478">MDNPTTPHEPSTGSTPTLTPSTASNEAPGGDSPAATSWLGVASLSVGVFALVMAEFLPASLLSRIAADLGVTEGVAGQSVSVTAIVAAVAGITIPVLLPRLDRRHLMLGLSVLSVLSSLLVAIAPNYPVLLAARVLLGIAAGGFWAIGISLTARLVPTAQLGRGLTVVNVGVSLATVAAIPLGTWLGELWGWRVVFALAAAVGVIAVIMQAIVLPSVRSTTATGFGPLLATLRSRAILVGLLAMALVVGGHFAGFTYIRPAAADIGGLDPSQLAVLLAVYGVAAFIGNVVAGPLTDKRLRLAVLLFPAAIGVAMIVFALAGTTTAGVIVAVAVWGIGFGAVPTATITWMARAEPTRLESVGGLQAAAFQIAIALGAVIGGLLVDGIGVQTALLVGGAAAVVGAALLASIKPRPAVR</sequence>
<name>A0A1H3SZA4_9MICO</name>
<feature type="region of interest" description="Disordered" evidence="6">
    <location>
        <begin position="1"/>
        <end position="31"/>
    </location>
</feature>
<dbReference type="GO" id="GO:0022857">
    <property type="term" value="F:transmembrane transporter activity"/>
    <property type="evidence" value="ECO:0007669"/>
    <property type="project" value="InterPro"/>
</dbReference>
<feature type="transmembrane region" description="Helical" evidence="7">
    <location>
        <begin position="105"/>
        <end position="125"/>
    </location>
</feature>
<dbReference type="Pfam" id="PF07690">
    <property type="entry name" value="MFS_1"/>
    <property type="match status" value="1"/>
</dbReference>
<organism evidence="9 10">
    <name type="scientific">Herbiconiux ginsengi</name>
    <dbReference type="NCBI Taxonomy" id="381665"/>
    <lineage>
        <taxon>Bacteria</taxon>
        <taxon>Bacillati</taxon>
        <taxon>Actinomycetota</taxon>
        <taxon>Actinomycetes</taxon>
        <taxon>Micrococcales</taxon>
        <taxon>Microbacteriaceae</taxon>
        <taxon>Herbiconiux</taxon>
    </lineage>
</organism>
<evidence type="ECO:0000256" key="4">
    <source>
        <dbReference type="ARBA" id="ARBA00022989"/>
    </source>
</evidence>
<dbReference type="AlphaFoldDB" id="A0A1H3SZA4"/>
<reference evidence="9 10" key="1">
    <citation type="submission" date="2016-10" db="EMBL/GenBank/DDBJ databases">
        <authorList>
            <person name="de Groot N.N."/>
        </authorList>
    </citation>
    <scope>NUCLEOTIDE SEQUENCE [LARGE SCALE GENOMIC DNA]</scope>
    <source>
        <strain evidence="9 10">CGMCC 4.3491</strain>
    </source>
</reference>
<evidence type="ECO:0000256" key="6">
    <source>
        <dbReference type="SAM" id="MobiDB-lite"/>
    </source>
</evidence>
<comment type="subcellular location">
    <subcellularLocation>
        <location evidence="1">Cell membrane</location>
        <topology evidence="1">Multi-pass membrane protein</topology>
    </subcellularLocation>
</comment>
<dbReference type="InterPro" id="IPR020846">
    <property type="entry name" value="MFS_dom"/>
</dbReference>
<dbReference type="InterPro" id="IPR011701">
    <property type="entry name" value="MFS"/>
</dbReference>
<keyword evidence="4 7" id="KW-1133">Transmembrane helix</keyword>
<evidence type="ECO:0000256" key="1">
    <source>
        <dbReference type="ARBA" id="ARBA00004651"/>
    </source>
</evidence>
<feature type="transmembrane region" description="Helical" evidence="7">
    <location>
        <begin position="192"/>
        <end position="215"/>
    </location>
</feature>